<dbReference type="Proteomes" id="UP001642484">
    <property type="component" value="Unassembled WGS sequence"/>
</dbReference>
<keyword evidence="1" id="KW-0812">Transmembrane</keyword>
<comment type="caution">
    <text evidence="2">The sequence shown here is derived from an EMBL/GenBank/DDBJ whole genome shotgun (WGS) entry which is preliminary data.</text>
</comment>
<dbReference type="EMBL" id="CAXAMN010022995">
    <property type="protein sequence ID" value="CAK9074310.1"/>
    <property type="molecule type" value="Genomic_DNA"/>
</dbReference>
<keyword evidence="3" id="KW-1185">Reference proteome</keyword>
<evidence type="ECO:0000313" key="3">
    <source>
        <dbReference type="Proteomes" id="UP001642484"/>
    </source>
</evidence>
<feature type="transmembrane region" description="Helical" evidence="1">
    <location>
        <begin position="156"/>
        <end position="174"/>
    </location>
</feature>
<reference evidence="2 3" key="1">
    <citation type="submission" date="2024-02" db="EMBL/GenBank/DDBJ databases">
        <authorList>
            <person name="Chen Y."/>
            <person name="Shah S."/>
            <person name="Dougan E. K."/>
            <person name="Thang M."/>
            <person name="Chan C."/>
        </authorList>
    </citation>
    <scope>NUCLEOTIDE SEQUENCE [LARGE SCALE GENOMIC DNA]</scope>
</reference>
<feature type="transmembrane region" description="Helical" evidence="1">
    <location>
        <begin position="181"/>
        <end position="198"/>
    </location>
</feature>
<gene>
    <name evidence="2" type="ORF">CCMP2556_LOCUS36610</name>
</gene>
<feature type="transmembrane region" description="Helical" evidence="1">
    <location>
        <begin position="210"/>
        <end position="236"/>
    </location>
</feature>
<accession>A0ABP0PE68</accession>
<feature type="transmembrane region" description="Helical" evidence="1">
    <location>
        <begin position="134"/>
        <end position="150"/>
    </location>
</feature>
<evidence type="ECO:0008006" key="4">
    <source>
        <dbReference type="Google" id="ProtNLM"/>
    </source>
</evidence>
<feature type="transmembrane region" description="Helical" evidence="1">
    <location>
        <begin position="6"/>
        <end position="22"/>
    </location>
</feature>
<evidence type="ECO:0000256" key="1">
    <source>
        <dbReference type="SAM" id="Phobius"/>
    </source>
</evidence>
<feature type="transmembrane region" description="Helical" evidence="1">
    <location>
        <begin position="106"/>
        <end position="127"/>
    </location>
</feature>
<feature type="transmembrane region" description="Helical" evidence="1">
    <location>
        <begin position="76"/>
        <end position="94"/>
    </location>
</feature>
<evidence type="ECO:0000313" key="2">
    <source>
        <dbReference type="EMBL" id="CAK9074310.1"/>
    </source>
</evidence>
<organism evidence="2 3">
    <name type="scientific">Durusdinium trenchii</name>
    <dbReference type="NCBI Taxonomy" id="1381693"/>
    <lineage>
        <taxon>Eukaryota</taxon>
        <taxon>Sar</taxon>
        <taxon>Alveolata</taxon>
        <taxon>Dinophyceae</taxon>
        <taxon>Suessiales</taxon>
        <taxon>Symbiodiniaceae</taxon>
        <taxon>Durusdinium</taxon>
    </lineage>
</organism>
<keyword evidence="1" id="KW-0472">Membrane</keyword>
<protein>
    <recommendedName>
        <fullName evidence="4">PAS domain-containing protein</fullName>
    </recommendedName>
</protein>
<proteinExistence type="predicted"/>
<keyword evidence="1" id="KW-1133">Transmembrane helix</keyword>
<name>A0ABP0PE68_9DINO</name>
<sequence>MEEAVLLMVSFLLEAFFLIKLLHSIHRSAGCACWTILRQICTWPRHCFRMLRKSTTTRLAQEAVADMQVLWSHRFLLAYSFLSLSSLLSIQYNVLLGRHRWMSPAFTWTNVIVYGCLTVYVIFPWLLSRSSLNKCYVVGMLFACAYLSPWHTSSEIVADMALILFVFFRLPAVIMCTRTSLVLLCNTAFVALTVYRAYNEDLEEEGTFGSAYVVLWIELSTFAITLAFSVALRSLLARKVEYKMQQANAETQFSAASTLLSLMCDAVVELDESFCLRNHSKALAAMLLKSSDLQGLSFLDLMPSVDATRADEHLRTVGEAPQRAVAHAFHTRLVDSCSTKLEAEVFQVKYTQMNGEHCHLVGVREFSDHPPKPCDGWAEDQEDVADVCDSEEVLEMEEMYEVAEKGQKTMLEVDMKEMKIHAASAPLEACVGLPLQEIFASPTIQLFCGLHTQAVLQSRGQDLPGKIYYFKEMPMSWTREPVDISGSMQLMRSINGSVTIMVSFSMPRTSRMDSPVWDHVSTALSCSDPGSVKRKTSATSL</sequence>